<accession>A0A0D0R9U7</accession>
<sequence>MGSVPCADHLLVFGEIQHGQCCQTLLRRLNETLQQAQPMPAQALNRGRAEQCRAVLDVRRDLLRRVVHVHRQLEFGFMLRHRQERQGQFAQRQCVRLILADTPVEQGLEQRVGLGAALQLQALDEQFDRVVGMFHGRPGLLA</sequence>
<evidence type="ECO:0000313" key="2">
    <source>
        <dbReference type="Proteomes" id="UP000032210"/>
    </source>
</evidence>
<comment type="caution">
    <text evidence="1">The sequence shown here is derived from an EMBL/GenBank/DDBJ whole genome shotgun (WGS) entry which is preliminary data.</text>
</comment>
<dbReference type="Proteomes" id="UP000032210">
    <property type="component" value="Unassembled WGS sequence"/>
</dbReference>
<organism evidence="1 2">
    <name type="scientific">Pseudomonas fluorescens</name>
    <dbReference type="NCBI Taxonomy" id="294"/>
    <lineage>
        <taxon>Bacteria</taxon>
        <taxon>Pseudomonadati</taxon>
        <taxon>Pseudomonadota</taxon>
        <taxon>Gammaproteobacteria</taxon>
        <taxon>Pseudomonadales</taxon>
        <taxon>Pseudomonadaceae</taxon>
        <taxon>Pseudomonas</taxon>
    </lineage>
</organism>
<dbReference type="EMBL" id="JXCQ01000102">
    <property type="protein sequence ID" value="KIR16127.1"/>
    <property type="molecule type" value="Genomic_DNA"/>
</dbReference>
<reference evidence="1 2" key="1">
    <citation type="submission" date="2015-01" db="EMBL/GenBank/DDBJ databases">
        <title>Genome sequence of the beneficial rhizobacterium Pseudomonas fluorescens 2-79.</title>
        <authorList>
            <person name="Thuermer A."/>
            <person name="Daniel R."/>
        </authorList>
    </citation>
    <scope>NUCLEOTIDE SEQUENCE [LARGE SCALE GENOMIC DNA]</scope>
    <source>
        <strain evidence="1 2">2-79</strain>
    </source>
</reference>
<evidence type="ECO:0000313" key="1">
    <source>
        <dbReference type="EMBL" id="KIR16127.1"/>
    </source>
</evidence>
<gene>
    <name evidence="1" type="ORF">PFLU3_53970</name>
</gene>
<name>A0A0D0R9U7_PSEFL</name>
<dbReference type="AlphaFoldDB" id="A0A0D0R9U7"/>
<dbReference type="AntiFam" id="ANF00178">
    <property type="entry name" value="Shadow ORF (opposite dhbF)"/>
</dbReference>
<protein>
    <submittedName>
        <fullName evidence="1">Uncharacterized protein</fullName>
    </submittedName>
</protein>
<proteinExistence type="predicted"/>